<dbReference type="AlphaFoldDB" id="A0AAU7MT73"/>
<keyword evidence="1 2" id="KW-0597">Phosphoprotein</keyword>
<dbReference type="Gene3D" id="3.40.50.2300">
    <property type="match status" value="1"/>
</dbReference>
<dbReference type="SMART" id="SM00448">
    <property type="entry name" value="REC"/>
    <property type="match status" value="1"/>
</dbReference>
<geneLocation type="plasmid" evidence="4">
    <name>unnaned</name>
</geneLocation>
<protein>
    <submittedName>
        <fullName evidence="4">Response regulator</fullName>
    </submittedName>
</protein>
<accession>A0AAU7MT73</accession>
<dbReference type="PANTHER" id="PTHR44591:SF19">
    <property type="entry name" value="TWO-COMPONENT RESPONSE REGULATOR-RELATED"/>
    <property type="match status" value="1"/>
</dbReference>
<evidence type="ECO:0000256" key="1">
    <source>
        <dbReference type="ARBA" id="ARBA00022553"/>
    </source>
</evidence>
<dbReference type="EMBL" id="CP157803">
    <property type="protein sequence ID" value="XBQ21564.1"/>
    <property type="molecule type" value="Genomic_DNA"/>
</dbReference>
<dbReference type="KEGG" id="mamm:ABNF92_19855"/>
<evidence type="ECO:0000256" key="2">
    <source>
        <dbReference type="PROSITE-ProRule" id="PRU00169"/>
    </source>
</evidence>
<dbReference type="GO" id="GO:0000160">
    <property type="term" value="P:phosphorelay signal transduction system"/>
    <property type="evidence" value="ECO:0007669"/>
    <property type="project" value="InterPro"/>
</dbReference>
<dbReference type="PANTHER" id="PTHR44591">
    <property type="entry name" value="STRESS RESPONSE REGULATOR PROTEIN 1"/>
    <property type="match status" value="1"/>
</dbReference>
<dbReference type="InterPro" id="IPR011006">
    <property type="entry name" value="CheY-like_superfamily"/>
</dbReference>
<dbReference type="Pfam" id="PF00072">
    <property type="entry name" value="Response_reg"/>
    <property type="match status" value="1"/>
</dbReference>
<organism evidence="4">
    <name type="scientific">Marinobacter sp. MMG032</name>
    <dbReference type="NCBI Taxonomy" id="3158548"/>
    <lineage>
        <taxon>Bacteria</taxon>
        <taxon>Pseudomonadati</taxon>
        <taxon>Pseudomonadota</taxon>
        <taxon>Gammaproteobacteria</taxon>
        <taxon>Pseudomonadales</taxon>
        <taxon>Marinobacteraceae</taxon>
        <taxon>Marinobacter</taxon>
    </lineage>
</organism>
<reference evidence="4" key="1">
    <citation type="submission" date="2024-05" db="EMBL/GenBank/DDBJ databases">
        <title>Draft Genome Sequences of Flagellimonas sp. MMG031 and Marinobacter sp. MMG032 Isolated from the dinoflagellate Symbiodinium pilosum.</title>
        <authorList>
            <person name="Shikuma N.J."/>
            <person name="Farrell M.V."/>
        </authorList>
    </citation>
    <scope>NUCLEOTIDE SEQUENCE</scope>
    <source>
        <strain evidence="4">MMG032</strain>
        <plasmid evidence="4">unnaned</plasmid>
    </source>
</reference>
<dbReference type="SUPFAM" id="SSF52172">
    <property type="entry name" value="CheY-like"/>
    <property type="match status" value="1"/>
</dbReference>
<feature type="modified residue" description="4-aspartylphosphate" evidence="2">
    <location>
        <position position="54"/>
    </location>
</feature>
<keyword evidence="4" id="KW-0614">Plasmid</keyword>
<dbReference type="InterPro" id="IPR001789">
    <property type="entry name" value="Sig_transdc_resp-reg_receiver"/>
</dbReference>
<dbReference type="PROSITE" id="PS50110">
    <property type="entry name" value="RESPONSE_REGULATORY"/>
    <property type="match status" value="1"/>
</dbReference>
<gene>
    <name evidence="4" type="ORF">ABNF92_19855</name>
</gene>
<evidence type="ECO:0000313" key="4">
    <source>
        <dbReference type="EMBL" id="XBQ21564.1"/>
    </source>
</evidence>
<evidence type="ECO:0000259" key="3">
    <source>
        <dbReference type="PROSITE" id="PS50110"/>
    </source>
</evidence>
<feature type="domain" description="Response regulatory" evidence="3">
    <location>
        <begin position="5"/>
        <end position="120"/>
    </location>
</feature>
<dbReference type="InterPro" id="IPR050595">
    <property type="entry name" value="Bact_response_regulator"/>
</dbReference>
<name>A0AAU7MT73_9GAMM</name>
<proteinExistence type="predicted"/>
<dbReference type="RefSeq" id="WP_222534943.1">
    <property type="nucleotide sequence ID" value="NZ_CP157803.1"/>
</dbReference>
<sequence length="317" mass="35672">MTPTRVGLIDDETQALKMFQWEFGEQFEVYTFISGEDALVALADGLVIDVLISDQRMPKMPGDSVLVAIRQRFPDIQLLITTAFADVEPLRRCVNEAGVYGYIEKPWKPDLIVKMVEEARAKQLQKELENTRTQAHIKAWEEKTRGRRIGDIRSICNVLELPETVADKYLDVVTKVASTHTSHWTDVGLLSESDDDRIALDFLRACQLICAEEPRHSNARHTDSIPLARSMELITRCSGPPGPSFDVTKEEGRLTVNFDACGAFGDSYLDPLSARDQETLFRNALLLLALAEMERVGWSLTVDPREDRLMGSVTFPT</sequence>